<evidence type="ECO:0000256" key="1">
    <source>
        <dbReference type="ARBA" id="ARBA00002388"/>
    </source>
</evidence>
<dbReference type="GO" id="GO:0003755">
    <property type="term" value="F:peptidyl-prolyl cis-trans isomerase activity"/>
    <property type="evidence" value="ECO:0007669"/>
    <property type="project" value="UniProtKB-UniRule"/>
</dbReference>
<feature type="domain" description="PPIase cyclophilin-type" evidence="5">
    <location>
        <begin position="32"/>
        <end position="172"/>
    </location>
</feature>
<dbReference type="Proteomes" id="UP000233654">
    <property type="component" value="Unassembled WGS sequence"/>
</dbReference>
<sequence>MGPDGKPVKTLSDFPNAQDGANVEAVIKTDKGDIILRFFPDVAPVTVASFINLARTGFYNGTAFHRVEPGFVIQGGDPKSKDPNAPDVGTGGPGYYLPAEFNSRPHKTGTLSMARSQSPTSGGSQFFICLADTPSLDGQYTVFGEVVSGMDVVNQVTPGTRMNEVVIKPRTQ</sequence>
<reference evidence="6 7" key="1">
    <citation type="journal article" date="2017" name="ISME J.">
        <title>Potential for microbial H2 and metal transformations associated with novel bacteria and archaea in deep terrestrial subsurface sediments.</title>
        <authorList>
            <person name="Hernsdorf A.W."/>
            <person name="Amano Y."/>
            <person name="Miyakawa K."/>
            <person name="Ise K."/>
            <person name="Suzuki Y."/>
            <person name="Anantharaman K."/>
            <person name="Probst A."/>
            <person name="Burstein D."/>
            <person name="Thomas B.C."/>
            <person name="Banfield J.F."/>
        </authorList>
    </citation>
    <scope>NUCLEOTIDE SEQUENCE [LARGE SCALE GENOMIC DNA]</scope>
    <source>
        <strain evidence="6">HGW-Actinobacteria-3</strain>
    </source>
</reference>
<dbReference type="PANTHER" id="PTHR45625">
    <property type="entry name" value="PEPTIDYL-PROLYL CIS-TRANS ISOMERASE-RELATED"/>
    <property type="match status" value="1"/>
</dbReference>
<evidence type="ECO:0000256" key="2">
    <source>
        <dbReference type="ARBA" id="ARBA00023110"/>
    </source>
</evidence>
<protein>
    <recommendedName>
        <fullName evidence="4">Peptidyl-prolyl cis-trans isomerase</fullName>
        <shortName evidence="4">PPIase</shortName>
        <ecNumber evidence="4">5.2.1.8</ecNumber>
    </recommendedName>
</protein>
<evidence type="ECO:0000259" key="5">
    <source>
        <dbReference type="PROSITE" id="PS50072"/>
    </source>
</evidence>
<proteinExistence type="inferred from homology"/>
<accession>A0A2N3G4K0</accession>
<comment type="similarity">
    <text evidence="4">Belongs to the cyclophilin-type PPIase family.</text>
</comment>
<keyword evidence="2 4" id="KW-0697">Rotamase</keyword>
<evidence type="ECO:0000256" key="4">
    <source>
        <dbReference type="RuleBase" id="RU363019"/>
    </source>
</evidence>
<dbReference type="InterPro" id="IPR044666">
    <property type="entry name" value="Cyclophilin_A-like"/>
</dbReference>
<comment type="caution">
    <text evidence="6">The sequence shown here is derived from an EMBL/GenBank/DDBJ whole genome shotgun (WGS) entry which is preliminary data.</text>
</comment>
<dbReference type="AlphaFoldDB" id="A0A2N3G4K0"/>
<dbReference type="SUPFAM" id="SSF50891">
    <property type="entry name" value="Cyclophilin-like"/>
    <property type="match status" value="1"/>
</dbReference>
<dbReference type="InterPro" id="IPR002130">
    <property type="entry name" value="Cyclophilin-type_PPIase_dom"/>
</dbReference>
<organism evidence="6 7">
    <name type="scientific">Candidatus Anoxymicrobium japonicum</name>
    <dbReference type="NCBI Taxonomy" id="2013648"/>
    <lineage>
        <taxon>Bacteria</taxon>
        <taxon>Bacillati</taxon>
        <taxon>Actinomycetota</taxon>
        <taxon>Candidatus Geothermincolia</taxon>
        <taxon>Candidatus Geothermincolales</taxon>
        <taxon>Candidatus Anoxymicrobiaceae</taxon>
        <taxon>Candidatus Anoxymicrobium</taxon>
    </lineage>
</organism>
<comment type="catalytic activity">
    <reaction evidence="4">
        <text>[protein]-peptidylproline (omega=180) = [protein]-peptidylproline (omega=0)</text>
        <dbReference type="Rhea" id="RHEA:16237"/>
        <dbReference type="Rhea" id="RHEA-COMP:10747"/>
        <dbReference type="Rhea" id="RHEA-COMP:10748"/>
        <dbReference type="ChEBI" id="CHEBI:83833"/>
        <dbReference type="ChEBI" id="CHEBI:83834"/>
        <dbReference type="EC" id="5.2.1.8"/>
    </reaction>
</comment>
<name>A0A2N3G4K0_9ACTN</name>
<dbReference type="EC" id="5.2.1.8" evidence="4"/>
<dbReference type="Gene3D" id="2.40.100.10">
    <property type="entry name" value="Cyclophilin-like"/>
    <property type="match status" value="1"/>
</dbReference>
<gene>
    <name evidence="6" type="ORF">CVT63_07715</name>
</gene>
<comment type="function">
    <text evidence="1 4">PPIases accelerate the folding of proteins. It catalyzes the cis-trans isomerization of proline imidic peptide bonds in oligopeptides.</text>
</comment>
<evidence type="ECO:0000256" key="3">
    <source>
        <dbReference type="ARBA" id="ARBA00023235"/>
    </source>
</evidence>
<dbReference type="Pfam" id="PF00160">
    <property type="entry name" value="Pro_isomerase"/>
    <property type="match status" value="1"/>
</dbReference>
<dbReference type="EMBL" id="PHEX01000089">
    <property type="protein sequence ID" value="PKQ27494.1"/>
    <property type="molecule type" value="Genomic_DNA"/>
</dbReference>
<dbReference type="PROSITE" id="PS50072">
    <property type="entry name" value="CSA_PPIASE_2"/>
    <property type="match status" value="1"/>
</dbReference>
<dbReference type="PANTHER" id="PTHR45625:SF4">
    <property type="entry name" value="PEPTIDYLPROLYL ISOMERASE DOMAIN AND WD REPEAT-CONTAINING PROTEIN 1"/>
    <property type="match status" value="1"/>
</dbReference>
<evidence type="ECO:0000313" key="6">
    <source>
        <dbReference type="EMBL" id="PKQ27494.1"/>
    </source>
</evidence>
<evidence type="ECO:0000313" key="7">
    <source>
        <dbReference type="Proteomes" id="UP000233654"/>
    </source>
</evidence>
<dbReference type="PRINTS" id="PR00153">
    <property type="entry name" value="CSAPPISMRASE"/>
</dbReference>
<dbReference type="InterPro" id="IPR029000">
    <property type="entry name" value="Cyclophilin-like_dom_sf"/>
</dbReference>
<keyword evidence="3 4" id="KW-0413">Isomerase</keyword>
<dbReference type="CDD" id="cd00317">
    <property type="entry name" value="cyclophilin"/>
    <property type="match status" value="1"/>
</dbReference>